<name>A0ACB8ETB5_9SAUR</name>
<dbReference type="Proteomes" id="UP000827872">
    <property type="component" value="Linkage Group LG07"/>
</dbReference>
<evidence type="ECO:0000313" key="2">
    <source>
        <dbReference type="Proteomes" id="UP000827872"/>
    </source>
</evidence>
<sequence>MFAPCTSQRGTSSWPLLGSRAVKPQNRGHCRATLASDRTPAQGEARPGWVEPILASNSVPAVTDRAVVSVVVGSDDDESSEPMFLAELILEIHALLFEPTLDDFQNLMAEIVTQFQATVLSVSNLVPDRYFDAFTRPVINNKIEEKTCGEGPSLSAMFKDDKHLQNIILQIKETVYLAFEAANTYAATFENFRSFFRENESLDLDALKKEEPDVKFFAEQMERYHRQHKEAMAIKQKRNLGLLLIDAKKLKDKLIPSPKRCLEVINEMLPIIAKKKVAAILAEAQDAKFKLEFLPTTTTEYVASLMFLDEIQDRIETLEDDSKVVTKMYQLIELYAVPAPPEDFALFSTLKPSIVTVRNAIDKSVGERDGCLVRFCQLLDQDVHELNEEVKDVKRESEVTGIIIF</sequence>
<comment type="caution">
    <text evidence="1">The sequence shown here is derived from an EMBL/GenBank/DDBJ whole genome shotgun (WGS) entry which is preliminary data.</text>
</comment>
<reference evidence="1" key="1">
    <citation type="submission" date="2021-08" db="EMBL/GenBank/DDBJ databases">
        <title>The first chromosome-level gecko genome reveals the dynamic sex chromosomes of Neotropical dwarf geckos (Sphaerodactylidae: Sphaerodactylus).</title>
        <authorList>
            <person name="Pinto B.J."/>
            <person name="Keating S.E."/>
            <person name="Gamble T."/>
        </authorList>
    </citation>
    <scope>NUCLEOTIDE SEQUENCE</scope>
    <source>
        <strain evidence="1">TG3544</strain>
    </source>
</reference>
<gene>
    <name evidence="1" type="primary">DNAH6_1</name>
    <name evidence="1" type="ORF">K3G42_026440</name>
</gene>
<dbReference type="EMBL" id="CM037620">
    <property type="protein sequence ID" value="KAH7995578.1"/>
    <property type="molecule type" value="Genomic_DNA"/>
</dbReference>
<organism evidence="1 2">
    <name type="scientific">Sphaerodactylus townsendi</name>
    <dbReference type="NCBI Taxonomy" id="933632"/>
    <lineage>
        <taxon>Eukaryota</taxon>
        <taxon>Metazoa</taxon>
        <taxon>Chordata</taxon>
        <taxon>Craniata</taxon>
        <taxon>Vertebrata</taxon>
        <taxon>Euteleostomi</taxon>
        <taxon>Lepidosauria</taxon>
        <taxon>Squamata</taxon>
        <taxon>Bifurcata</taxon>
        <taxon>Gekkota</taxon>
        <taxon>Sphaerodactylidae</taxon>
        <taxon>Sphaerodactylus</taxon>
    </lineage>
</organism>
<proteinExistence type="predicted"/>
<evidence type="ECO:0000313" key="1">
    <source>
        <dbReference type="EMBL" id="KAH7995578.1"/>
    </source>
</evidence>
<protein>
    <submittedName>
        <fullName evidence="1">Dynein heavy chain 6, axonemal</fullName>
    </submittedName>
</protein>
<keyword evidence="2" id="KW-1185">Reference proteome</keyword>
<accession>A0ACB8ETB5</accession>